<dbReference type="InterPro" id="IPR012866">
    <property type="entry name" value="DUF1644"/>
</dbReference>
<reference evidence="3 4" key="1">
    <citation type="submission" date="2020-10" db="EMBL/GenBank/DDBJ databases">
        <title>The Coptis chinensis genome and diversification of protoberbering-type alkaloids.</title>
        <authorList>
            <person name="Wang B."/>
            <person name="Shu S."/>
            <person name="Song C."/>
            <person name="Liu Y."/>
        </authorList>
    </citation>
    <scope>NUCLEOTIDE SEQUENCE [LARGE SCALE GENOMIC DNA]</scope>
    <source>
        <strain evidence="3">HL-2020</strain>
        <tissue evidence="3">Leaf</tissue>
    </source>
</reference>
<feature type="compositionally biased region" description="Low complexity" evidence="2">
    <location>
        <begin position="9"/>
        <end position="18"/>
    </location>
</feature>
<dbReference type="EMBL" id="JADFTS010000003">
    <property type="protein sequence ID" value="KAF9613631.1"/>
    <property type="molecule type" value="Genomic_DNA"/>
</dbReference>
<dbReference type="OrthoDB" id="1921166at2759"/>
<accession>A0A835M7K8</accession>
<feature type="region of interest" description="Disordered" evidence="2">
    <location>
        <begin position="1"/>
        <end position="23"/>
    </location>
</feature>
<dbReference type="PANTHER" id="PTHR31197:SF5">
    <property type="entry name" value="OS01G0612600 PROTEIN"/>
    <property type="match status" value="1"/>
</dbReference>
<feature type="compositionally biased region" description="Polar residues" evidence="2">
    <location>
        <begin position="483"/>
        <end position="492"/>
    </location>
</feature>
<gene>
    <name evidence="3" type="ORF">IFM89_009457</name>
</gene>
<proteinExistence type="predicted"/>
<comment type="caution">
    <text evidence="3">The sequence shown here is derived from an EMBL/GenBank/DDBJ whole genome shotgun (WGS) entry which is preliminary data.</text>
</comment>
<evidence type="ECO:0000313" key="3">
    <source>
        <dbReference type="EMBL" id="KAF9613631.1"/>
    </source>
</evidence>
<dbReference type="Pfam" id="PF07800">
    <property type="entry name" value="DUF1644"/>
    <property type="match status" value="1"/>
</dbReference>
<protein>
    <submittedName>
        <fullName evidence="3">Uncharacterized protein</fullName>
    </submittedName>
</protein>
<name>A0A835M7K8_9MAGN</name>
<keyword evidence="4" id="KW-1185">Reference proteome</keyword>
<evidence type="ECO:0000256" key="1">
    <source>
        <dbReference type="SAM" id="Coils"/>
    </source>
</evidence>
<dbReference type="PANTHER" id="PTHR31197">
    <property type="entry name" value="OS01G0612600 PROTEIN"/>
    <property type="match status" value="1"/>
</dbReference>
<evidence type="ECO:0000313" key="4">
    <source>
        <dbReference type="Proteomes" id="UP000631114"/>
    </source>
</evidence>
<dbReference type="Proteomes" id="UP000631114">
    <property type="component" value="Unassembled WGS sequence"/>
</dbReference>
<feature type="region of interest" description="Disordered" evidence="2">
    <location>
        <begin position="465"/>
        <end position="492"/>
    </location>
</feature>
<keyword evidence="1" id="KW-0175">Coiled coil</keyword>
<evidence type="ECO:0000256" key="2">
    <source>
        <dbReference type="SAM" id="MobiDB-lite"/>
    </source>
</evidence>
<feature type="coiled-coil region" evidence="1">
    <location>
        <begin position="307"/>
        <end position="341"/>
    </location>
</feature>
<sequence length="492" mass="55211">MPKDKRGSSRSFNSSRTSPYHCEQNVHPMSKTYLESKDVTELEEARCPVCMEHPHNAVLLLCSSNDKGCRPYICDTSHRHSNCLDQLRKSFADEKPSSISQDSPHDNTAQLNLVCPLCRGEVSGWVVVEPARKFMNAKTRSCACETCDFSGSYADLRKHARAKHPSVRPSEADPERQREWRRMEQETDLGDVVSQIFGPRLAGDRTEEEIAVEGSQNESDATMFYIQLTQIHLSNNMPRISSIALRRVTVLVFMRGEYRNTETRSDVLEDVNSSDEDISTIAENRASDLEGKLTMANDFADKCKSVVVEANEVYERMFTELEELEDMHEQLGVEHEQLKEEYARVVAGKKEVAPTVDASVVCAMVPATITLVADFLGETEEVKRFNLKDFCESFRGTGSSPSSSYLPKFLSKFLPKLLIASECRMSRPDGDDFDSLVPPMGGVRETSLLILEEITFLPRRSHDLGKQKAVSADTRGTKRSKTMARSASGSHQ</sequence>
<dbReference type="AlphaFoldDB" id="A0A835M7K8"/>
<organism evidence="3 4">
    <name type="scientific">Coptis chinensis</name>
    <dbReference type="NCBI Taxonomy" id="261450"/>
    <lineage>
        <taxon>Eukaryota</taxon>
        <taxon>Viridiplantae</taxon>
        <taxon>Streptophyta</taxon>
        <taxon>Embryophyta</taxon>
        <taxon>Tracheophyta</taxon>
        <taxon>Spermatophyta</taxon>
        <taxon>Magnoliopsida</taxon>
        <taxon>Ranunculales</taxon>
        <taxon>Ranunculaceae</taxon>
        <taxon>Coptidoideae</taxon>
        <taxon>Coptis</taxon>
    </lineage>
</organism>